<accession>A0A443I8H8</accession>
<dbReference type="AlphaFoldDB" id="A0A443I8H8"/>
<dbReference type="InterPro" id="IPR021589">
    <property type="entry name" value="Cut12"/>
</dbReference>
<feature type="compositionally biased region" description="Basic residues" evidence="2">
    <location>
        <begin position="650"/>
        <end position="662"/>
    </location>
</feature>
<evidence type="ECO:0000259" key="3">
    <source>
        <dbReference type="Pfam" id="PF11500"/>
    </source>
</evidence>
<dbReference type="RefSeq" id="XP_028490018.1">
    <property type="nucleotide sequence ID" value="XM_028628447.1"/>
</dbReference>
<dbReference type="EMBL" id="RCNU01000001">
    <property type="protein sequence ID" value="RWR00374.1"/>
    <property type="molecule type" value="Genomic_DNA"/>
</dbReference>
<feature type="region of interest" description="Disordered" evidence="2">
    <location>
        <begin position="518"/>
        <end position="572"/>
    </location>
</feature>
<keyword evidence="5" id="KW-1185">Reference proteome</keyword>
<evidence type="ECO:0000313" key="5">
    <source>
        <dbReference type="Proteomes" id="UP000283841"/>
    </source>
</evidence>
<dbReference type="Pfam" id="PF11500">
    <property type="entry name" value="Cut12"/>
    <property type="match status" value="1"/>
</dbReference>
<feature type="compositionally biased region" description="Polar residues" evidence="2">
    <location>
        <begin position="167"/>
        <end position="180"/>
    </location>
</feature>
<protein>
    <submittedName>
        <fullName evidence="4">Spindle pole body formation-associated protein-domain-containing protein</fullName>
    </submittedName>
</protein>
<feature type="coiled-coil region" evidence="1">
    <location>
        <begin position="264"/>
        <end position="291"/>
    </location>
</feature>
<evidence type="ECO:0000256" key="1">
    <source>
        <dbReference type="SAM" id="Coils"/>
    </source>
</evidence>
<name>A0A443I8H8_BYSSP</name>
<dbReference type="VEuPathDB" id="FungiDB:C8Q69DRAFT_427697"/>
<reference evidence="4 5" key="1">
    <citation type="journal article" date="2018" name="Front. Microbiol.">
        <title>Genomic and genetic insights into a cosmopolitan fungus, Paecilomyces variotii (Eurotiales).</title>
        <authorList>
            <person name="Urquhart A.S."/>
            <person name="Mondo S.J."/>
            <person name="Makela M.R."/>
            <person name="Hane J.K."/>
            <person name="Wiebenga A."/>
            <person name="He G."/>
            <person name="Mihaltcheva S."/>
            <person name="Pangilinan J."/>
            <person name="Lipzen A."/>
            <person name="Barry K."/>
            <person name="de Vries R.P."/>
            <person name="Grigoriev I.V."/>
            <person name="Idnurm A."/>
        </authorList>
    </citation>
    <scope>NUCLEOTIDE SEQUENCE [LARGE SCALE GENOMIC DNA]</scope>
    <source>
        <strain evidence="4 5">CBS 101075</strain>
    </source>
</reference>
<comment type="caution">
    <text evidence="4">The sequence shown here is derived from an EMBL/GenBank/DDBJ whole genome shotgun (WGS) entry which is preliminary data.</text>
</comment>
<feature type="region of interest" description="Disordered" evidence="2">
    <location>
        <begin position="1"/>
        <end position="24"/>
    </location>
</feature>
<feature type="domain" description="Spindle pole body-associated protein cut12" evidence="3">
    <location>
        <begin position="162"/>
        <end position="301"/>
    </location>
</feature>
<feature type="compositionally biased region" description="Basic and acidic residues" evidence="2">
    <location>
        <begin position="715"/>
        <end position="731"/>
    </location>
</feature>
<feature type="region of interest" description="Disordered" evidence="2">
    <location>
        <begin position="40"/>
        <end position="223"/>
    </location>
</feature>
<evidence type="ECO:0000313" key="4">
    <source>
        <dbReference type="EMBL" id="RWR00374.1"/>
    </source>
</evidence>
<feature type="compositionally biased region" description="Basic and acidic residues" evidence="2">
    <location>
        <begin position="128"/>
        <end position="137"/>
    </location>
</feature>
<feature type="compositionally biased region" description="Polar residues" evidence="2">
    <location>
        <begin position="612"/>
        <end position="621"/>
    </location>
</feature>
<dbReference type="GeneID" id="39597724"/>
<evidence type="ECO:0000256" key="2">
    <source>
        <dbReference type="SAM" id="MobiDB-lite"/>
    </source>
</evidence>
<feature type="compositionally biased region" description="Polar residues" evidence="2">
    <location>
        <begin position="102"/>
        <end position="114"/>
    </location>
</feature>
<proteinExistence type="predicted"/>
<organism evidence="4 5">
    <name type="scientific">Byssochlamys spectabilis</name>
    <name type="common">Paecilomyces variotii</name>
    <dbReference type="NCBI Taxonomy" id="264951"/>
    <lineage>
        <taxon>Eukaryota</taxon>
        <taxon>Fungi</taxon>
        <taxon>Dikarya</taxon>
        <taxon>Ascomycota</taxon>
        <taxon>Pezizomycotina</taxon>
        <taxon>Eurotiomycetes</taxon>
        <taxon>Eurotiomycetidae</taxon>
        <taxon>Eurotiales</taxon>
        <taxon>Thermoascaceae</taxon>
        <taxon>Paecilomyces</taxon>
    </lineage>
</organism>
<dbReference type="STRING" id="264951.A0A443I8H8"/>
<feature type="region of interest" description="Disordered" evidence="2">
    <location>
        <begin position="333"/>
        <end position="354"/>
    </location>
</feature>
<feature type="region of interest" description="Disordered" evidence="2">
    <location>
        <begin position="590"/>
        <end position="666"/>
    </location>
</feature>
<feature type="compositionally biased region" description="Basic and acidic residues" evidence="2">
    <location>
        <begin position="551"/>
        <end position="562"/>
    </location>
</feature>
<keyword evidence="1" id="KW-0175">Coiled coil</keyword>
<dbReference type="Proteomes" id="UP000283841">
    <property type="component" value="Unassembled WGS sequence"/>
</dbReference>
<sequence>MLGWITGQNGDGADDSRVLEPPETPAPVFAIRAFKSALFGTPGAEDDADGERNILRKTRPVELPRSKNEAPKPSADKLVPIDMPKRKDSDNEMPQPPPAASPTKSILVTPGTTSNRRKTVSFGESVMDNERKKDEQASKAIKLTPSGNVSSQWTSTPLDGKNKARSKLTQSLLDARNNPSLDPPNLDSSKPVKTPQGTESATRDQLEDDPEDVTINLDDPRSQSGKYWKAEFESYRMRTNREIKKLIQYRSVAKSYARKKDMESLRLAEKLREEEAKVADMEQHVSNLASTMVGTGGDADKEKLIQDLTKQTALALQYKHKVNRLRKLLERHGVVGSDAEQPDDDTVSEKREEDLRKTQQALDQANAKIEQLSLQQADMERLQNLARTFEEKAASLEKENTRLKQSLTRVKQEMTKYEGRRKEKEAKLKQREAKLEARNQEYRGRLKAAAQERRDAEQSFNEERKRMQERIDALQGTITSLGRFKTGTSGAVHTYSPTKRLSGVEAYDFAVEPQTAYVGKQRELEEPGSPSPASKRDSRQMRSNAPNGVPDRWRLSKRPPMDHDDEDPIITLEGSPSKYLAYHSDARRTKAAEAVPPSSPPDFFPTEYRSRVSPQKVQYDQPSRRVLPSPRPTMINFSASSDKPEDHGRHNTHRSRQSRHRTNNLPPVLHTVSAEPALLDNGRTLSLASVKRDAMSPERIAAAQARLQQRKHESRKGEELLGKENMKAYVN</sequence>
<feature type="compositionally biased region" description="Polar residues" evidence="2">
    <location>
        <begin position="145"/>
        <end position="157"/>
    </location>
</feature>
<feature type="compositionally biased region" description="Basic and acidic residues" evidence="2">
    <location>
        <begin position="50"/>
        <end position="70"/>
    </location>
</feature>
<gene>
    <name evidence="4" type="ORF">C8Q69DRAFT_427697</name>
</gene>
<feature type="region of interest" description="Disordered" evidence="2">
    <location>
        <begin position="703"/>
        <end position="731"/>
    </location>
</feature>